<dbReference type="Proteomes" id="UP000515121">
    <property type="component" value="Unplaced"/>
</dbReference>
<keyword evidence="13" id="KW-0472">Membrane</keyword>
<gene>
    <name evidence="15" type="primary">LOC111292934</name>
</gene>
<comment type="similarity">
    <text evidence="3">Belongs to the TSSC4 family.</text>
</comment>
<keyword evidence="4" id="KW-0963">Cytoplasm</keyword>
<evidence type="ECO:0000256" key="9">
    <source>
        <dbReference type="ARBA" id="ARBA00035304"/>
    </source>
</evidence>
<evidence type="ECO:0000256" key="11">
    <source>
        <dbReference type="SAM" id="Coils"/>
    </source>
</evidence>
<dbReference type="PANTHER" id="PTHR13445">
    <property type="entry name" value="TUMOR SUPPRESSING SUBTRANSFERABLE CANDIDATE 4 TSSC4"/>
    <property type="match status" value="1"/>
</dbReference>
<dbReference type="GO" id="GO:0005681">
    <property type="term" value="C:spliceosomal complex"/>
    <property type="evidence" value="ECO:0007669"/>
    <property type="project" value="UniProtKB-KW"/>
</dbReference>
<evidence type="ECO:0000256" key="13">
    <source>
        <dbReference type="SAM" id="Phobius"/>
    </source>
</evidence>
<evidence type="ECO:0000256" key="7">
    <source>
        <dbReference type="ARBA" id="ARBA00023187"/>
    </source>
</evidence>
<keyword evidence="5" id="KW-0507">mRNA processing</keyword>
<dbReference type="GeneID" id="111292934"/>
<keyword evidence="7" id="KW-0508">mRNA splicing</keyword>
<dbReference type="GO" id="GO:0005737">
    <property type="term" value="C:cytoplasm"/>
    <property type="evidence" value="ECO:0007669"/>
    <property type="project" value="UniProtKB-SubCell"/>
</dbReference>
<accession>A0A6P5YMM4</accession>
<organism evidence="14 15">
    <name type="scientific">Durio zibethinus</name>
    <name type="common">Durian</name>
    <dbReference type="NCBI Taxonomy" id="66656"/>
    <lineage>
        <taxon>Eukaryota</taxon>
        <taxon>Viridiplantae</taxon>
        <taxon>Streptophyta</taxon>
        <taxon>Embryophyta</taxon>
        <taxon>Tracheophyta</taxon>
        <taxon>Spermatophyta</taxon>
        <taxon>Magnoliopsida</taxon>
        <taxon>eudicotyledons</taxon>
        <taxon>Gunneridae</taxon>
        <taxon>Pentapetalae</taxon>
        <taxon>rosids</taxon>
        <taxon>malvids</taxon>
        <taxon>Malvales</taxon>
        <taxon>Malvaceae</taxon>
        <taxon>Helicteroideae</taxon>
        <taxon>Durio</taxon>
    </lineage>
</organism>
<evidence type="ECO:0000256" key="10">
    <source>
        <dbReference type="ARBA" id="ARBA00045970"/>
    </source>
</evidence>
<evidence type="ECO:0000256" key="1">
    <source>
        <dbReference type="ARBA" id="ARBA00004123"/>
    </source>
</evidence>
<evidence type="ECO:0000256" key="5">
    <source>
        <dbReference type="ARBA" id="ARBA00022664"/>
    </source>
</evidence>
<keyword evidence="8" id="KW-0539">Nucleus</keyword>
<sequence length="306" mass="35251">MEMELVDRFNVRVDKAFGSLASSSSSSSSNSKSQSLSSLWRLTDDEIAKREWNGDKEGPQPEEGFCDNFPQKNKKKKAINFRAELEKDLDDLDDEDLEEEEACVWSSKGGKPEDYNDEEWEIKSSIGRDRTLDYEEEEDEYDKVAVGREKTRDCLYIKDINDYEIDADSCNMLPTAFKDFSRDPRANNIAAKLRLKEDEEDAEAAIKIHSLRVSDSDATVGVDTHISTFEEEMIAVKGLKEPKMSQGKLARQRKKKLWSSMMRLLYLRIILLEFQIICVTLQNILDILLIQVMLMMNQIGKPTWTF</sequence>
<name>A0A6P5YMM4_DURZI</name>
<keyword evidence="13" id="KW-1133">Transmembrane helix</keyword>
<proteinExistence type="inferred from homology"/>
<dbReference type="InterPro" id="IPR029338">
    <property type="entry name" value="TSSC4"/>
</dbReference>
<evidence type="ECO:0000256" key="12">
    <source>
        <dbReference type="SAM" id="MobiDB-lite"/>
    </source>
</evidence>
<feature type="region of interest" description="Disordered" evidence="12">
    <location>
        <begin position="49"/>
        <end position="70"/>
    </location>
</feature>
<feature type="compositionally biased region" description="Basic and acidic residues" evidence="12">
    <location>
        <begin position="49"/>
        <end position="59"/>
    </location>
</feature>
<dbReference type="RefSeq" id="XP_022741321.1">
    <property type="nucleotide sequence ID" value="XM_022885586.1"/>
</dbReference>
<evidence type="ECO:0000313" key="15">
    <source>
        <dbReference type="RefSeq" id="XP_022741321.1"/>
    </source>
</evidence>
<feature type="coiled-coil region" evidence="11">
    <location>
        <begin position="75"/>
        <end position="102"/>
    </location>
</feature>
<evidence type="ECO:0000256" key="3">
    <source>
        <dbReference type="ARBA" id="ARBA00010362"/>
    </source>
</evidence>
<protein>
    <recommendedName>
        <fullName evidence="9">U5 small nuclear ribonucleoprotein TSSC4</fullName>
    </recommendedName>
</protein>
<evidence type="ECO:0000256" key="2">
    <source>
        <dbReference type="ARBA" id="ARBA00004496"/>
    </source>
</evidence>
<keyword evidence="14" id="KW-1185">Reference proteome</keyword>
<keyword evidence="11" id="KW-0175">Coiled coil</keyword>
<comment type="function">
    <text evidence="10">Protein associated with the U5 snRNP, during its maturation and its post-splicing recycling and which is required for spliceosomal tri-snRNP complex assembly in the nucleus. Has a molecular sequestering activity and transiently hinders SNRNP200 binding sites for constitutive splicing factors that intervene later during the assembly of the spliceosome and splicing. Together with its molecular sequestering activity, may also function as a molecular adapter and placeholder, coordinating the assembly of the U5 snRNP and its association with the U4/U6 di-snRNP.</text>
</comment>
<evidence type="ECO:0000256" key="4">
    <source>
        <dbReference type="ARBA" id="ARBA00022490"/>
    </source>
</evidence>
<keyword evidence="13" id="KW-0812">Transmembrane</keyword>
<dbReference type="AlphaFoldDB" id="A0A6P5YMM4"/>
<feature type="transmembrane region" description="Helical" evidence="13">
    <location>
        <begin position="264"/>
        <end position="285"/>
    </location>
</feature>
<evidence type="ECO:0000313" key="14">
    <source>
        <dbReference type="Proteomes" id="UP000515121"/>
    </source>
</evidence>
<evidence type="ECO:0000256" key="8">
    <source>
        <dbReference type="ARBA" id="ARBA00023242"/>
    </source>
</evidence>
<dbReference type="GO" id="GO:0008380">
    <property type="term" value="P:RNA splicing"/>
    <property type="evidence" value="ECO:0007669"/>
    <property type="project" value="UniProtKB-KW"/>
</dbReference>
<keyword evidence="6" id="KW-0747">Spliceosome</keyword>
<reference evidence="15" key="1">
    <citation type="submission" date="2025-08" db="UniProtKB">
        <authorList>
            <consortium name="RefSeq"/>
        </authorList>
    </citation>
    <scope>IDENTIFICATION</scope>
    <source>
        <tissue evidence="15">Fruit stalk</tissue>
    </source>
</reference>
<evidence type="ECO:0000256" key="6">
    <source>
        <dbReference type="ARBA" id="ARBA00022728"/>
    </source>
</evidence>
<feature type="region of interest" description="Disordered" evidence="12">
    <location>
        <begin position="19"/>
        <end position="38"/>
    </location>
</feature>
<dbReference type="PANTHER" id="PTHR13445:SF3">
    <property type="entry name" value="U5 SMALL NUCLEAR RIBONUCLEOPROTEIN TSSC4"/>
    <property type="match status" value="1"/>
</dbReference>
<comment type="subcellular location">
    <subcellularLocation>
        <location evidence="2">Cytoplasm</location>
    </subcellularLocation>
    <subcellularLocation>
        <location evidence="1">Nucleus</location>
    </subcellularLocation>
</comment>
<dbReference type="GO" id="GO:0006397">
    <property type="term" value="P:mRNA processing"/>
    <property type="evidence" value="ECO:0007669"/>
    <property type="project" value="UniProtKB-KW"/>
</dbReference>